<proteinExistence type="predicted"/>
<evidence type="ECO:0000313" key="1">
    <source>
        <dbReference type="EMBL" id="HIQ95686.1"/>
    </source>
</evidence>
<comment type="caution">
    <text evidence="1">The sequence shown here is derived from an EMBL/GenBank/DDBJ whole genome shotgun (WGS) entry which is preliminary data.</text>
</comment>
<reference evidence="1" key="1">
    <citation type="submission" date="2020-10" db="EMBL/GenBank/DDBJ databases">
        <authorList>
            <person name="Gilroy R."/>
        </authorList>
    </citation>
    <scope>NUCLEOTIDE SEQUENCE</scope>
    <source>
        <strain evidence="1">ChiSjej3B21-11622</strain>
    </source>
</reference>
<organism evidence="1 2">
    <name type="scientific">Candidatus Limivivens merdigallinarum</name>
    <dbReference type="NCBI Taxonomy" id="2840859"/>
    <lineage>
        <taxon>Bacteria</taxon>
        <taxon>Bacillati</taxon>
        <taxon>Bacillota</taxon>
        <taxon>Clostridia</taxon>
        <taxon>Lachnospirales</taxon>
        <taxon>Lachnospiraceae</taxon>
        <taxon>Lachnospiraceae incertae sedis</taxon>
        <taxon>Candidatus Limivivens</taxon>
    </lineage>
</organism>
<dbReference type="Proteomes" id="UP000886886">
    <property type="component" value="Unassembled WGS sequence"/>
</dbReference>
<gene>
    <name evidence="1" type="ORF">IAB26_03900</name>
</gene>
<name>A0A9D0ZUD7_9FIRM</name>
<evidence type="ECO:0000313" key="2">
    <source>
        <dbReference type="Proteomes" id="UP000886886"/>
    </source>
</evidence>
<dbReference type="AlphaFoldDB" id="A0A9D0ZUD7"/>
<sequence>MGIFTVIKKTDNGGEGMEERTFPRGTLRICLDEYKNGTISGRIYTKFRKEPSEFANLGEILMKGEEIFDMAGYPMAFQQRRTFSNKLEEKRRKGRPDTCVLSDRELGEQKGRLKTLDVVVNSRRHSSWQGVLLGSDGNLIGNFVSELELLKMLVRIFIELDTYLC</sequence>
<dbReference type="EMBL" id="DVFT01000053">
    <property type="protein sequence ID" value="HIQ95686.1"/>
    <property type="molecule type" value="Genomic_DNA"/>
</dbReference>
<protein>
    <submittedName>
        <fullName evidence="1">Uncharacterized protein</fullName>
    </submittedName>
</protein>
<accession>A0A9D0ZUD7</accession>
<reference evidence="1" key="2">
    <citation type="journal article" date="2021" name="PeerJ">
        <title>Extensive microbial diversity within the chicken gut microbiome revealed by metagenomics and culture.</title>
        <authorList>
            <person name="Gilroy R."/>
            <person name="Ravi A."/>
            <person name="Getino M."/>
            <person name="Pursley I."/>
            <person name="Horton D.L."/>
            <person name="Alikhan N.F."/>
            <person name="Baker D."/>
            <person name="Gharbi K."/>
            <person name="Hall N."/>
            <person name="Watson M."/>
            <person name="Adriaenssens E.M."/>
            <person name="Foster-Nyarko E."/>
            <person name="Jarju S."/>
            <person name="Secka A."/>
            <person name="Antonio M."/>
            <person name="Oren A."/>
            <person name="Chaudhuri R.R."/>
            <person name="La Ragione R."/>
            <person name="Hildebrand F."/>
            <person name="Pallen M.J."/>
        </authorList>
    </citation>
    <scope>NUCLEOTIDE SEQUENCE</scope>
    <source>
        <strain evidence="1">ChiSjej3B21-11622</strain>
    </source>
</reference>